<feature type="region of interest" description="Disordered" evidence="1">
    <location>
        <begin position="23"/>
        <end position="133"/>
    </location>
</feature>
<proteinExistence type="predicted"/>
<feature type="compositionally biased region" description="Gly residues" evidence="1">
    <location>
        <begin position="101"/>
        <end position="111"/>
    </location>
</feature>
<comment type="caution">
    <text evidence="2">The sequence shown here is derived from an EMBL/GenBank/DDBJ whole genome shotgun (WGS) entry which is preliminary data.</text>
</comment>
<dbReference type="Proteomes" id="UP000498740">
    <property type="component" value="Unassembled WGS sequence"/>
</dbReference>
<accession>A0A7J0CP72</accession>
<evidence type="ECO:0000256" key="1">
    <source>
        <dbReference type="SAM" id="MobiDB-lite"/>
    </source>
</evidence>
<dbReference type="EMBL" id="BLWD01000001">
    <property type="protein sequence ID" value="GFN04296.1"/>
    <property type="molecule type" value="Genomic_DNA"/>
</dbReference>
<reference evidence="2 3" key="1">
    <citation type="submission" date="2020-05" db="EMBL/GenBank/DDBJ databases">
        <title>Whole genome shotgun sequence of Streptomyces microflavus NBRC 13062.</title>
        <authorList>
            <person name="Komaki H."/>
            <person name="Tamura T."/>
        </authorList>
    </citation>
    <scope>NUCLEOTIDE SEQUENCE [LARGE SCALE GENOMIC DNA]</scope>
    <source>
        <strain evidence="2 3">NBRC 13062</strain>
    </source>
</reference>
<name>A0A7J0CP72_STRMI</name>
<evidence type="ECO:0000313" key="2">
    <source>
        <dbReference type="EMBL" id="GFN04296.1"/>
    </source>
</evidence>
<sequence length="188" mass="19278">MQEGHAGGWYRAQFVVDQHGVAPDLDAVAGDGQDPGRGGEVGADQLDERAEAEAFGLDGGDGPGLEREGGDRSDAGGQDVVAQRPEDLREEPAGLRAAQERGGGGGAGEGDGVQAPGCGGVEQPVERGDVLRRHPAVDGYADDLGARRLEGLDEAGQRFAVQLEGDTAALDALAEEPVEDFGHRFGPG</sequence>
<feature type="compositionally biased region" description="Basic and acidic residues" evidence="1">
    <location>
        <begin position="64"/>
        <end position="74"/>
    </location>
</feature>
<evidence type="ECO:0000313" key="3">
    <source>
        <dbReference type="Proteomes" id="UP000498740"/>
    </source>
</evidence>
<organism evidence="2 3">
    <name type="scientific">Streptomyces microflavus</name>
    <name type="common">Streptomyces lipmanii</name>
    <dbReference type="NCBI Taxonomy" id="1919"/>
    <lineage>
        <taxon>Bacteria</taxon>
        <taxon>Bacillati</taxon>
        <taxon>Actinomycetota</taxon>
        <taxon>Actinomycetes</taxon>
        <taxon>Kitasatosporales</taxon>
        <taxon>Streptomycetaceae</taxon>
        <taxon>Streptomyces</taxon>
    </lineage>
</organism>
<dbReference type="AlphaFoldDB" id="A0A7J0CP72"/>
<feature type="compositionally biased region" description="Basic and acidic residues" evidence="1">
    <location>
        <begin position="124"/>
        <end position="133"/>
    </location>
</feature>
<protein>
    <submittedName>
        <fullName evidence="2">Uncharacterized protein</fullName>
    </submittedName>
</protein>
<gene>
    <name evidence="2" type="ORF">Smic_28520</name>
</gene>
<feature type="compositionally biased region" description="Basic and acidic residues" evidence="1">
    <location>
        <begin position="84"/>
        <end position="93"/>
    </location>
</feature>